<feature type="region of interest" description="Disordered" evidence="1">
    <location>
        <begin position="1"/>
        <end position="24"/>
    </location>
</feature>
<reference evidence="2" key="1">
    <citation type="submission" date="2021-02" db="EMBL/GenBank/DDBJ databases">
        <authorList>
            <person name="Cremers G."/>
            <person name="Picone N."/>
        </authorList>
    </citation>
    <scope>NUCLEOTIDE SEQUENCE</scope>
    <source>
        <strain evidence="2">PQ17</strain>
    </source>
</reference>
<dbReference type="Proteomes" id="UP000663859">
    <property type="component" value="Unassembled WGS sequence"/>
</dbReference>
<dbReference type="EMBL" id="CAJNOB010000012">
    <property type="protein sequence ID" value="CAF0696262.1"/>
    <property type="molecule type" value="Genomic_DNA"/>
</dbReference>
<evidence type="ECO:0000313" key="2">
    <source>
        <dbReference type="EMBL" id="CAF0696262.1"/>
    </source>
</evidence>
<name>A0A8J2FS58_9BACT</name>
<evidence type="ECO:0000313" key="3">
    <source>
        <dbReference type="Proteomes" id="UP000663859"/>
    </source>
</evidence>
<protein>
    <submittedName>
        <fullName evidence="2">Uncharacterized protein</fullName>
    </submittedName>
</protein>
<accession>A0A8J2FS58</accession>
<dbReference type="AlphaFoldDB" id="A0A8J2FS58"/>
<evidence type="ECO:0000256" key="1">
    <source>
        <dbReference type="SAM" id="MobiDB-lite"/>
    </source>
</evidence>
<comment type="caution">
    <text evidence="2">The sequence shown here is derived from an EMBL/GenBank/DDBJ whole genome shotgun (WGS) entry which is preliminary data.</text>
</comment>
<organism evidence="2 3">
    <name type="scientific">Candidatus Methylacidithermus pantelleriae</name>
    <dbReference type="NCBI Taxonomy" id="2744239"/>
    <lineage>
        <taxon>Bacteria</taxon>
        <taxon>Pseudomonadati</taxon>
        <taxon>Verrucomicrobiota</taxon>
        <taxon>Methylacidiphilae</taxon>
        <taxon>Methylacidiphilales</taxon>
        <taxon>Methylacidiphilaceae</taxon>
        <taxon>Candidatus Methylacidithermus</taxon>
    </lineage>
</organism>
<sequence>MAIGQAAMRSVDGRYPQKAQTNGNPFQFAFKRPRHRGGLQQLFFEVQRDDSDALLGSLAGQERESLCPTLRAAQASWISLITWMRLRIGLIWSKTRTLRLALKRSNLCRLVMRFSRFFTHRGWEVTILLSARPSDPRALGLTGSAAVCYRHAGCVGPGDPTDARGGMRG</sequence>
<keyword evidence="3" id="KW-1185">Reference proteome</keyword>
<proteinExistence type="predicted"/>
<gene>
    <name evidence="2" type="ORF">MPNT_20169</name>
</gene>